<dbReference type="InterPro" id="IPR018247">
    <property type="entry name" value="EF_Hand_1_Ca_BS"/>
</dbReference>
<evidence type="ECO:0000259" key="11">
    <source>
        <dbReference type="PROSITE" id="PS50222"/>
    </source>
</evidence>
<dbReference type="InterPro" id="IPR011992">
    <property type="entry name" value="EF-hand-dom_pair"/>
</dbReference>
<evidence type="ECO:0000256" key="7">
    <source>
        <dbReference type="ARBA" id="ARBA00023157"/>
    </source>
</evidence>
<evidence type="ECO:0000313" key="13">
    <source>
        <dbReference type="Proteomes" id="UP000018936"/>
    </source>
</evidence>
<dbReference type="GO" id="GO:0005509">
    <property type="term" value="F:calcium ion binding"/>
    <property type="evidence" value="ECO:0007669"/>
    <property type="project" value="InterPro"/>
</dbReference>
<dbReference type="PANTHER" id="PTHR11639:SF60">
    <property type="entry name" value="PROTEIN S100-A11"/>
    <property type="match status" value="1"/>
</dbReference>
<dbReference type="InterPro" id="IPR001751">
    <property type="entry name" value="S100/CaBP7/8-like_CS"/>
</dbReference>
<dbReference type="SMART" id="SM01394">
    <property type="entry name" value="S_100"/>
    <property type="match status" value="2"/>
</dbReference>
<dbReference type="InterPro" id="IPR028482">
    <property type="entry name" value="S100A11"/>
</dbReference>
<evidence type="ECO:0000313" key="12">
    <source>
        <dbReference type="EMBL" id="ETE60521.1"/>
    </source>
</evidence>
<organism evidence="12 13">
    <name type="scientific">Ophiophagus hannah</name>
    <name type="common">King cobra</name>
    <name type="synonym">Naja hannah</name>
    <dbReference type="NCBI Taxonomy" id="8665"/>
    <lineage>
        <taxon>Eukaryota</taxon>
        <taxon>Metazoa</taxon>
        <taxon>Chordata</taxon>
        <taxon>Craniata</taxon>
        <taxon>Vertebrata</taxon>
        <taxon>Euteleostomi</taxon>
        <taxon>Lepidosauria</taxon>
        <taxon>Squamata</taxon>
        <taxon>Bifurcata</taxon>
        <taxon>Unidentata</taxon>
        <taxon>Episquamata</taxon>
        <taxon>Toxicofera</taxon>
        <taxon>Serpentes</taxon>
        <taxon>Colubroidea</taxon>
        <taxon>Elapidae</taxon>
        <taxon>Elapinae</taxon>
        <taxon>Ophiophagus</taxon>
    </lineage>
</organism>
<dbReference type="Pfam" id="PF01023">
    <property type="entry name" value="S_100"/>
    <property type="match status" value="2"/>
</dbReference>
<keyword evidence="5" id="KW-0677">Repeat</keyword>
<evidence type="ECO:0000256" key="5">
    <source>
        <dbReference type="ARBA" id="ARBA00022737"/>
    </source>
</evidence>
<dbReference type="PROSITE" id="PS00303">
    <property type="entry name" value="S100_CABP"/>
    <property type="match status" value="1"/>
</dbReference>
<dbReference type="AlphaFoldDB" id="V8NEZ7"/>
<keyword evidence="4" id="KW-0479">Metal-binding</keyword>
<dbReference type="Proteomes" id="UP000018936">
    <property type="component" value="Unassembled WGS sequence"/>
</dbReference>
<dbReference type="PROSITE" id="PS50222">
    <property type="entry name" value="EF_HAND_2"/>
    <property type="match status" value="1"/>
</dbReference>
<protein>
    <recommendedName>
        <fullName evidence="3">Protein S100-A11</fullName>
    </recommendedName>
    <alternativeName>
        <fullName evidence="8">Calgizzarin</fullName>
    </alternativeName>
    <alternativeName>
        <fullName evidence="9">S100 calcium-binding protein A11</fullName>
    </alternativeName>
</protein>
<dbReference type="SUPFAM" id="SSF47473">
    <property type="entry name" value="EF-hand"/>
    <property type="match status" value="2"/>
</dbReference>
<dbReference type="InterPro" id="IPR013787">
    <property type="entry name" value="S100_Ca-bd_sub"/>
</dbReference>
<feature type="non-terminal residue" evidence="12">
    <location>
        <position position="1"/>
    </location>
</feature>
<keyword evidence="13" id="KW-1185">Reference proteome</keyword>
<evidence type="ECO:0000256" key="4">
    <source>
        <dbReference type="ARBA" id="ARBA00022723"/>
    </source>
</evidence>
<keyword evidence="7" id="KW-1015">Disulfide bond</keyword>
<name>V8NEZ7_OPHHA</name>
<dbReference type="EMBL" id="AZIM01004605">
    <property type="protein sequence ID" value="ETE60521.1"/>
    <property type="molecule type" value="Genomic_DNA"/>
</dbReference>
<evidence type="ECO:0000256" key="3">
    <source>
        <dbReference type="ARBA" id="ARBA00018064"/>
    </source>
</evidence>
<dbReference type="GO" id="GO:0005615">
    <property type="term" value="C:extracellular space"/>
    <property type="evidence" value="ECO:0007669"/>
    <property type="project" value="TreeGrafter"/>
</dbReference>
<evidence type="ECO:0000256" key="6">
    <source>
        <dbReference type="ARBA" id="ARBA00022837"/>
    </source>
</evidence>
<evidence type="ECO:0000256" key="8">
    <source>
        <dbReference type="ARBA" id="ARBA00030085"/>
    </source>
</evidence>
<dbReference type="GO" id="GO:0005737">
    <property type="term" value="C:cytoplasm"/>
    <property type="evidence" value="ECO:0007669"/>
    <property type="project" value="TreeGrafter"/>
</dbReference>
<evidence type="ECO:0000256" key="9">
    <source>
        <dbReference type="ARBA" id="ARBA00032652"/>
    </source>
</evidence>
<dbReference type="PANTHER" id="PTHR11639">
    <property type="entry name" value="S100 CALCIUM-BINDING PROTEIN"/>
    <property type="match status" value="1"/>
</dbReference>
<dbReference type="SMART" id="SM00054">
    <property type="entry name" value="EFh"/>
    <property type="match status" value="2"/>
</dbReference>
<evidence type="ECO:0000256" key="10">
    <source>
        <dbReference type="SAM" id="MobiDB-lite"/>
    </source>
</evidence>
<accession>V8NEZ7</accession>
<keyword evidence="6" id="KW-0106">Calcium</keyword>
<reference evidence="12 13" key="1">
    <citation type="journal article" date="2013" name="Proc. Natl. Acad. Sci. U.S.A.">
        <title>The king cobra genome reveals dynamic gene evolution and adaptation in the snake venom system.</title>
        <authorList>
            <person name="Vonk F.J."/>
            <person name="Casewell N.R."/>
            <person name="Henkel C.V."/>
            <person name="Heimberg A.M."/>
            <person name="Jansen H.J."/>
            <person name="McCleary R.J."/>
            <person name="Kerkkamp H.M."/>
            <person name="Vos R.A."/>
            <person name="Guerreiro I."/>
            <person name="Calvete J.J."/>
            <person name="Wuster W."/>
            <person name="Woods A.E."/>
            <person name="Logan J.M."/>
            <person name="Harrison R.A."/>
            <person name="Castoe T.A."/>
            <person name="de Koning A.P."/>
            <person name="Pollock D.D."/>
            <person name="Yandell M."/>
            <person name="Calderon D."/>
            <person name="Renjifo C."/>
            <person name="Currier R.B."/>
            <person name="Salgado D."/>
            <person name="Pla D."/>
            <person name="Sanz L."/>
            <person name="Hyder A.S."/>
            <person name="Ribeiro J.M."/>
            <person name="Arntzen J.W."/>
            <person name="van den Thillart G.E."/>
            <person name="Boetzer M."/>
            <person name="Pirovano W."/>
            <person name="Dirks R.P."/>
            <person name="Spaink H.P."/>
            <person name="Duboule D."/>
            <person name="McGlinn E."/>
            <person name="Kini R.M."/>
            <person name="Richardson M.K."/>
        </authorList>
    </citation>
    <scope>NUCLEOTIDE SEQUENCE</scope>
    <source>
        <tissue evidence="12">Blood</tissue>
    </source>
</reference>
<dbReference type="InterPro" id="IPR002048">
    <property type="entry name" value="EF_hand_dom"/>
</dbReference>
<evidence type="ECO:0000256" key="1">
    <source>
        <dbReference type="ARBA" id="ARBA00007323"/>
    </source>
</evidence>
<evidence type="ECO:0000256" key="2">
    <source>
        <dbReference type="ARBA" id="ARBA00011748"/>
    </source>
</evidence>
<feature type="domain" description="EF-hand" evidence="11">
    <location>
        <begin position="111"/>
        <end position="146"/>
    </location>
</feature>
<comment type="caution">
    <text evidence="12">The sequence shown here is derived from an EMBL/GenBank/DDBJ whole genome shotgun (WGS) entry which is preliminary data.</text>
</comment>
<gene>
    <name evidence="12" type="ORF">L345_13731</name>
</gene>
<dbReference type="PROSITE" id="PS00018">
    <property type="entry name" value="EF_HAND_1"/>
    <property type="match status" value="1"/>
</dbReference>
<dbReference type="OrthoDB" id="9451669at2759"/>
<feature type="region of interest" description="Disordered" evidence="10">
    <location>
        <begin position="1"/>
        <end position="58"/>
    </location>
</feature>
<proteinExistence type="inferred from homology"/>
<dbReference type="CDD" id="cd05023">
    <property type="entry name" value="S-100A11"/>
    <property type="match status" value="1"/>
</dbReference>
<feature type="compositionally biased region" description="Polar residues" evidence="10">
    <location>
        <begin position="31"/>
        <end position="45"/>
    </location>
</feature>
<dbReference type="GO" id="GO:0048306">
    <property type="term" value="F:calcium-dependent protein binding"/>
    <property type="evidence" value="ECO:0007669"/>
    <property type="project" value="InterPro"/>
</dbReference>
<dbReference type="Gene3D" id="1.10.238.10">
    <property type="entry name" value="EF-hand"/>
    <property type="match status" value="2"/>
</dbReference>
<comment type="subunit">
    <text evidence="2">Homodimer; disulfide-linked.</text>
</comment>
<dbReference type="GO" id="GO:0042127">
    <property type="term" value="P:regulation of cell population proliferation"/>
    <property type="evidence" value="ECO:0007669"/>
    <property type="project" value="InterPro"/>
</dbReference>
<comment type="similarity">
    <text evidence="1">Belongs to the S-100 family.</text>
</comment>
<sequence>PECAFSQNCSTGGEETGVGSTGEGPNPPFTTPVSDQLTSNSQLSSLPGRLPSAAMSSRYTVGPTETERCIESLLAVFQRYAGKEGDSKTLSKKEFRIFMDTELASFTKNQKDPGVVDRMMKKLDINSDGQLDFAEFLNLIGGLAVAVHEMASAPAGGAPRRLINQTQFKPKCLLTASMQPIDPEKRSRAGKMSKLRWLREPPASGAVYLPRFLQGEKLGTAIQFGDDLVPQGGLFPIAGLNWSRLLPRDSKSLERKGFPDGIEASRPFRCDPKKALLCNPAWLRFCKHEGAECNDLLKNNVSKAKSADTVQSIQSRRSGANAPNSTLERWQADSVCLLEIPAKMPSQLEHAMETVMFTFHKFAGDKNYLTKEDLRVLMEKEVPGYMENQKDPMAIDRIMKNLEECRDGKISFEGYLSLFAGLTNGCNEYYIKKMKPTGKKF</sequence>